<feature type="compositionally biased region" description="Polar residues" evidence="1">
    <location>
        <begin position="258"/>
        <end position="281"/>
    </location>
</feature>
<evidence type="ECO:0000313" key="3">
    <source>
        <dbReference type="Proteomes" id="UP000821866"/>
    </source>
</evidence>
<name>A0A9J6D297_RHIMP</name>
<evidence type="ECO:0000313" key="2">
    <source>
        <dbReference type="EMBL" id="KAH7986402.1"/>
    </source>
</evidence>
<evidence type="ECO:0000256" key="1">
    <source>
        <dbReference type="SAM" id="MobiDB-lite"/>
    </source>
</evidence>
<feature type="region of interest" description="Disordered" evidence="1">
    <location>
        <begin position="79"/>
        <end position="116"/>
    </location>
</feature>
<comment type="caution">
    <text evidence="2">The sequence shown here is derived from an EMBL/GenBank/DDBJ whole genome shotgun (WGS) entry which is preliminary data.</text>
</comment>
<sequence>MGNELEPVCCREVPKVAVHVPEGAKCITSQPEPVCLNIYALQVAYYALREDGPSLVDAPDIHTYVQGVVGKDAKLRARKRAGSTGSCGTPRGTPPYSGQRSELPESRSDITEDPLPDACRASVLSDLIHLLPAPTVSKPGVITHVIDGYTIQKSLQPLSTTTAATTSSVAEAQRCYHGSSTDAPPSAMPGPGTDPGTSRFITQDVTAKREHPQSLDSSSVETPGTAESLPGAATFTGKLRHSRTIPSLVCKKTEKGLKTTTRKTTSSVPGVDTTSKSELVN</sequence>
<dbReference type="EMBL" id="JABSTU010001196">
    <property type="protein sequence ID" value="KAH7986402.1"/>
    <property type="molecule type" value="Genomic_DNA"/>
</dbReference>
<keyword evidence="3" id="KW-1185">Reference proteome</keyword>
<dbReference type="Proteomes" id="UP000821866">
    <property type="component" value="Unassembled WGS sequence"/>
</dbReference>
<feature type="compositionally biased region" description="Polar residues" evidence="1">
    <location>
        <begin position="195"/>
        <end position="205"/>
    </location>
</feature>
<feature type="region of interest" description="Disordered" evidence="1">
    <location>
        <begin position="254"/>
        <end position="281"/>
    </location>
</feature>
<proteinExistence type="predicted"/>
<reference evidence="2" key="1">
    <citation type="journal article" date="2020" name="Cell">
        <title>Large-Scale Comparative Analyses of Tick Genomes Elucidate Their Genetic Diversity and Vector Capacities.</title>
        <authorList>
            <consortium name="Tick Genome and Microbiome Consortium (TIGMIC)"/>
            <person name="Jia N."/>
            <person name="Wang J."/>
            <person name="Shi W."/>
            <person name="Du L."/>
            <person name="Sun Y."/>
            <person name="Zhan W."/>
            <person name="Jiang J.F."/>
            <person name="Wang Q."/>
            <person name="Zhang B."/>
            <person name="Ji P."/>
            <person name="Bell-Sakyi L."/>
            <person name="Cui X.M."/>
            <person name="Yuan T.T."/>
            <person name="Jiang B.G."/>
            <person name="Yang W.F."/>
            <person name="Lam T.T."/>
            <person name="Chang Q.C."/>
            <person name="Ding S.J."/>
            <person name="Wang X.J."/>
            <person name="Zhu J.G."/>
            <person name="Ruan X.D."/>
            <person name="Zhao L."/>
            <person name="Wei J.T."/>
            <person name="Ye R.Z."/>
            <person name="Que T.C."/>
            <person name="Du C.H."/>
            <person name="Zhou Y.H."/>
            <person name="Cheng J.X."/>
            <person name="Dai P.F."/>
            <person name="Guo W.B."/>
            <person name="Han X.H."/>
            <person name="Huang E.J."/>
            <person name="Li L.F."/>
            <person name="Wei W."/>
            <person name="Gao Y.C."/>
            <person name="Liu J.Z."/>
            <person name="Shao H.Z."/>
            <person name="Wang X."/>
            <person name="Wang C.C."/>
            <person name="Yang T.C."/>
            <person name="Huo Q.B."/>
            <person name="Li W."/>
            <person name="Chen H.Y."/>
            <person name="Chen S.E."/>
            <person name="Zhou L.G."/>
            <person name="Ni X.B."/>
            <person name="Tian J.H."/>
            <person name="Sheng Y."/>
            <person name="Liu T."/>
            <person name="Pan Y.S."/>
            <person name="Xia L.Y."/>
            <person name="Li J."/>
            <person name="Zhao F."/>
            <person name="Cao W.C."/>
        </authorList>
    </citation>
    <scope>NUCLEOTIDE SEQUENCE</scope>
    <source>
        <strain evidence="2">Rmic-2018</strain>
    </source>
</reference>
<accession>A0A9J6D297</accession>
<dbReference type="VEuPathDB" id="VectorBase:LOC119164958"/>
<gene>
    <name evidence="2" type="ORF">HPB51_026676</name>
</gene>
<reference evidence="2" key="2">
    <citation type="submission" date="2021-09" db="EMBL/GenBank/DDBJ databases">
        <authorList>
            <person name="Jia N."/>
            <person name="Wang J."/>
            <person name="Shi W."/>
            <person name="Du L."/>
            <person name="Sun Y."/>
            <person name="Zhan W."/>
            <person name="Jiang J."/>
            <person name="Wang Q."/>
            <person name="Zhang B."/>
            <person name="Ji P."/>
            <person name="Sakyi L.B."/>
            <person name="Cui X."/>
            <person name="Yuan T."/>
            <person name="Jiang B."/>
            <person name="Yang W."/>
            <person name="Lam T.T.-Y."/>
            <person name="Chang Q."/>
            <person name="Ding S."/>
            <person name="Wang X."/>
            <person name="Zhu J."/>
            <person name="Ruan X."/>
            <person name="Zhao L."/>
            <person name="Wei J."/>
            <person name="Que T."/>
            <person name="Du C."/>
            <person name="Cheng J."/>
            <person name="Dai P."/>
            <person name="Han X."/>
            <person name="Huang E."/>
            <person name="Gao Y."/>
            <person name="Liu J."/>
            <person name="Shao H."/>
            <person name="Ye R."/>
            <person name="Li L."/>
            <person name="Wei W."/>
            <person name="Wang X."/>
            <person name="Wang C."/>
            <person name="Huo Q."/>
            <person name="Li W."/>
            <person name="Guo W."/>
            <person name="Chen H."/>
            <person name="Chen S."/>
            <person name="Zhou L."/>
            <person name="Zhou L."/>
            <person name="Ni X."/>
            <person name="Tian J."/>
            <person name="Zhou Y."/>
            <person name="Sheng Y."/>
            <person name="Liu T."/>
            <person name="Pan Y."/>
            <person name="Xia L."/>
            <person name="Li J."/>
            <person name="Zhao F."/>
            <person name="Cao W."/>
        </authorList>
    </citation>
    <scope>NUCLEOTIDE SEQUENCE</scope>
    <source>
        <strain evidence="2">Rmic-2018</strain>
        <tissue evidence="2">Larvae</tissue>
    </source>
</reference>
<protein>
    <submittedName>
        <fullName evidence="2">Uncharacterized protein</fullName>
    </submittedName>
</protein>
<feature type="region of interest" description="Disordered" evidence="1">
    <location>
        <begin position="174"/>
        <end position="240"/>
    </location>
</feature>
<dbReference type="AlphaFoldDB" id="A0A9J6D297"/>
<organism evidence="2 3">
    <name type="scientific">Rhipicephalus microplus</name>
    <name type="common">Cattle tick</name>
    <name type="synonym">Boophilus microplus</name>
    <dbReference type="NCBI Taxonomy" id="6941"/>
    <lineage>
        <taxon>Eukaryota</taxon>
        <taxon>Metazoa</taxon>
        <taxon>Ecdysozoa</taxon>
        <taxon>Arthropoda</taxon>
        <taxon>Chelicerata</taxon>
        <taxon>Arachnida</taxon>
        <taxon>Acari</taxon>
        <taxon>Parasitiformes</taxon>
        <taxon>Ixodida</taxon>
        <taxon>Ixodoidea</taxon>
        <taxon>Ixodidae</taxon>
        <taxon>Rhipicephalinae</taxon>
        <taxon>Rhipicephalus</taxon>
        <taxon>Boophilus</taxon>
    </lineage>
</organism>